<evidence type="ECO:0000256" key="18">
    <source>
        <dbReference type="ARBA" id="ARBA00023172"/>
    </source>
</evidence>
<keyword evidence="15" id="KW-0695">RNA-directed DNA polymerase</keyword>
<comment type="function">
    <text evidence="1">The aspartyl protease (PR) mediates the proteolytic cleavages of the Gag and Gag-Pol polyproteins after assembly of the VLP.</text>
</comment>
<keyword evidence="16" id="KW-0239">DNA-directed DNA polymerase</keyword>
<keyword evidence="4" id="KW-0645">Protease</keyword>
<evidence type="ECO:0000256" key="20">
    <source>
        <dbReference type="ARBA" id="ARBA00049244"/>
    </source>
</evidence>
<evidence type="ECO:0000256" key="15">
    <source>
        <dbReference type="ARBA" id="ARBA00022918"/>
    </source>
</evidence>
<comment type="catalytic activity">
    <reaction evidence="20">
        <text>DNA(n) + a 2'-deoxyribonucleoside 5'-triphosphate = DNA(n+1) + diphosphate</text>
        <dbReference type="Rhea" id="RHEA:22508"/>
        <dbReference type="Rhea" id="RHEA-COMP:17339"/>
        <dbReference type="Rhea" id="RHEA-COMP:17340"/>
        <dbReference type="ChEBI" id="CHEBI:33019"/>
        <dbReference type="ChEBI" id="CHEBI:61560"/>
        <dbReference type="ChEBI" id="CHEBI:173112"/>
        <dbReference type="EC" id="2.7.7.7"/>
    </reaction>
</comment>
<dbReference type="InterPro" id="IPR054722">
    <property type="entry name" value="PolX-like_BBD"/>
</dbReference>
<evidence type="ECO:0000256" key="5">
    <source>
        <dbReference type="ARBA" id="ARBA00022695"/>
    </source>
</evidence>
<evidence type="ECO:0000256" key="21">
    <source>
        <dbReference type="SAM" id="MobiDB-lite"/>
    </source>
</evidence>
<dbReference type="InterPro" id="IPR039537">
    <property type="entry name" value="Retrotran_Ty1/copia-like"/>
</dbReference>
<dbReference type="InterPro" id="IPR057670">
    <property type="entry name" value="SH3_retrovirus"/>
</dbReference>
<keyword evidence="14" id="KW-0229">DNA integration</keyword>
<dbReference type="AlphaFoldDB" id="A0A9Q3DV19"/>
<sequence>MDWLKSTYSGDLQEYIKNSRRVMLDLESVNIIVPTELLSFTILGKLSKDSKLHQYMEVLTLNNELVEKPDLNCKISTITHDSKKQISLPLHLLTSLNPWGHTRLPITVLTESTIRTAPIILRKNSLLNTHTYYHLAFIKGKNLPCSGQFLIIDCGTTHHMFNSKEMFVHFKETPNILVSSGDSYSFIWSNDIGKVNILCNGKTLHLKNCLYVPKLNFNLIRLLELCQENISIKHTYNSFTLESNGTTILKGKISNNLIQVNYSSPNALTTLSSPNLWHSRLGHPGSAPLKSMGLPPLHLTCQVFQLNKATLLPFEGEFKHLSQQLDCVHIDLVGPVFPPSISGYQYFLTIVNQFTSFKSMGLIKLKSESFDQFVIVKNSMENLHYCKLKKLVSDQGWEFLNHRFTTLANSKGFIHHFSPADTPQHNGLAEPANQTILEKAQCMLNGSKLPNNYWAEAVLTATMLSNLIPTPSRQNLSPYVLWKGVPPRIKRLQLGPTGSEGILLGYENDNTCYWILCLSDRKVIISRHITFYEESFPSLGSSCPEPLTITCKASRTYSELVDETQPEESAVVDETAAPCSNDSPTPAAEQSSESALNQEPCCINFDQQ</sequence>
<dbReference type="GO" id="GO:0003887">
    <property type="term" value="F:DNA-directed DNA polymerase activity"/>
    <property type="evidence" value="ECO:0007669"/>
    <property type="project" value="UniProtKB-KW"/>
</dbReference>
<evidence type="ECO:0000256" key="4">
    <source>
        <dbReference type="ARBA" id="ARBA00022670"/>
    </source>
</evidence>
<keyword evidence="17" id="KW-0917">Virion maturation</keyword>
<comment type="caution">
    <text evidence="23">The sequence shown here is derived from an EMBL/GenBank/DDBJ whole genome shotgun (WGS) entry which is preliminary data.</text>
</comment>
<keyword evidence="24" id="KW-1185">Reference proteome</keyword>
<evidence type="ECO:0000313" key="23">
    <source>
        <dbReference type="EMBL" id="MBW0506327.1"/>
    </source>
</evidence>
<dbReference type="EMBL" id="AVOT02019017">
    <property type="protein sequence ID" value="MBW0506327.1"/>
    <property type="molecule type" value="Genomic_DNA"/>
</dbReference>
<evidence type="ECO:0000256" key="6">
    <source>
        <dbReference type="ARBA" id="ARBA00022722"/>
    </source>
</evidence>
<evidence type="ECO:0000256" key="13">
    <source>
        <dbReference type="ARBA" id="ARBA00022884"/>
    </source>
</evidence>
<dbReference type="SUPFAM" id="SSF53098">
    <property type="entry name" value="Ribonuclease H-like"/>
    <property type="match status" value="1"/>
</dbReference>
<evidence type="ECO:0000256" key="2">
    <source>
        <dbReference type="ARBA" id="ARBA00022578"/>
    </source>
</evidence>
<feature type="compositionally biased region" description="Polar residues" evidence="21">
    <location>
        <begin position="578"/>
        <end position="597"/>
    </location>
</feature>
<protein>
    <recommendedName>
        <fullName evidence="22">Integrase catalytic domain-containing protein</fullName>
    </recommendedName>
</protein>
<dbReference type="Proteomes" id="UP000765509">
    <property type="component" value="Unassembled WGS sequence"/>
</dbReference>
<keyword evidence="8" id="KW-0547">Nucleotide-binding</keyword>
<dbReference type="GO" id="GO:0046872">
    <property type="term" value="F:metal ion binding"/>
    <property type="evidence" value="ECO:0007669"/>
    <property type="project" value="UniProtKB-KW"/>
</dbReference>
<evidence type="ECO:0000256" key="3">
    <source>
        <dbReference type="ARBA" id="ARBA00022612"/>
    </source>
</evidence>
<evidence type="ECO:0000256" key="16">
    <source>
        <dbReference type="ARBA" id="ARBA00022932"/>
    </source>
</evidence>
<dbReference type="InterPro" id="IPR036397">
    <property type="entry name" value="RNaseH_sf"/>
</dbReference>
<keyword evidence="3" id="KW-1188">Viral release from host cell</keyword>
<keyword evidence="11" id="KW-0067">ATP-binding</keyword>
<keyword evidence="7" id="KW-0479">Metal-binding</keyword>
<proteinExistence type="predicted"/>
<dbReference type="GO" id="GO:0004519">
    <property type="term" value="F:endonuclease activity"/>
    <property type="evidence" value="ECO:0007669"/>
    <property type="project" value="UniProtKB-KW"/>
</dbReference>
<dbReference type="GO" id="GO:0005524">
    <property type="term" value="F:ATP binding"/>
    <property type="evidence" value="ECO:0007669"/>
    <property type="project" value="UniProtKB-KW"/>
</dbReference>
<evidence type="ECO:0000256" key="19">
    <source>
        <dbReference type="ARBA" id="ARBA00048173"/>
    </source>
</evidence>
<evidence type="ECO:0000259" key="22">
    <source>
        <dbReference type="PROSITE" id="PS50994"/>
    </source>
</evidence>
<evidence type="ECO:0000256" key="7">
    <source>
        <dbReference type="ARBA" id="ARBA00022723"/>
    </source>
</evidence>
<evidence type="ECO:0000256" key="17">
    <source>
        <dbReference type="ARBA" id="ARBA00023113"/>
    </source>
</evidence>
<evidence type="ECO:0000256" key="9">
    <source>
        <dbReference type="ARBA" id="ARBA00022759"/>
    </source>
</evidence>
<evidence type="ECO:0000256" key="11">
    <source>
        <dbReference type="ARBA" id="ARBA00022840"/>
    </source>
</evidence>
<keyword evidence="5" id="KW-0548">Nucleotidyltransferase</keyword>
<dbReference type="InterPro" id="IPR001584">
    <property type="entry name" value="Integrase_cat-core"/>
</dbReference>
<dbReference type="GO" id="GO:0003723">
    <property type="term" value="F:RNA binding"/>
    <property type="evidence" value="ECO:0007669"/>
    <property type="project" value="UniProtKB-KW"/>
</dbReference>
<evidence type="ECO:0000256" key="1">
    <source>
        <dbReference type="ARBA" id="ARBA00002180"/>
    </source>
</evidence>
<evidence type="ECO:0000313" key="24">
    <source>
        <dbReference type="Proteomes" id="UP000765509"/>
    </source>
</evidence>
<keyword evidence="13" id="KW-0694">RNA-binding</keyword>
<keyword evidence="10" id="KW-0378">Hydrolase</keyword>
<dbReference type="InterPro" id="IPR012337">
    <property type="entry name" value="RNaseH-like_sf"/>
</dbReference>
<feature type="domain" description="Integrase catalytic" evidence="22">
    <location>
        <begin position="309"/>
        <end position="486"/>
    </location>
</feature>
<keyword evidence="18" id="KW-0233">DNA recombination</keyword>
<dbReference type="GO" id="GO:0005634">
    <property type="term" value="C:nucleus"/>
    <property type="evidence" value="ECO:0007669"/>
    <property type="project" value="UniProtKB-ARBA"/>
</dbReference>
<keyword evidence="16" id="KW-0808">Transferase</keyword>
<gene>
    <name evidence="23" type="ORF">O181_046042</name>
</gene>
<keyword evidence="2" id="KW-0815">Transposition</keyword>
<name>A0A9Q3DV19_9BASI</name>
<dbReference type="OrthoDB" id="3261476at2759"/>
<feature type="region of interest" description="Disordered" evidence="21">
    <location>
        <begin position="562"/>
        <end position="608"/>
    </location>
</feature>
<dbReference type="PANTHER" id="PTHR42648">
    <property type="entry name" value="TRANSPOSASE, PUTATIVE-RELATED"/>
    <property type="match status" value="1"/>
</dbReference>
<evidence type="ECO:0000256" key="14">
    <source>
        <dbReference type="ARBA" id="ARBA00022908"/>
    </source>
</evidence>
<dbReference type="Gene3D" id="3.30.420.10">
    <property type="entry name" value="Ribonuclease H-like superfamily/Ribonuclease H"/>
    <property type="match status" value="1"/>
</dbReference>
<dbReference type="GO" id="GO:0006508">
    <property type="term" value="P:proteolysis"/>
    <property type="evidence" value="ECO:0007669"/>
    <property type="project" value="UniProtKB-KW"/>
</dbReference>
<reference evidence="23" key="1">
    <citation type="submission" date="2021-03" db="EMBL/GenBank/DDBJ databases">
        <title>Draft genome sequence of rust myrtle Austropuccinia psidii MF-1, a brazilian biotype.</title>
        <authorList>
            <person name="Quecine M.C."/>
            <person name="Pachon D.M.R."/>
            <person name="Bonatelli M.L."/>
            <person name="Correr F.H."/>
            <person name="Franceschini L.M."/>
            <person name="Leite T.F."/>
            <person name="Margarido G.R.A."/>
            <person name="Almeida C.A."/>
            <person name="Ferrarezi J.A."/>
            <person name="Labate C.A."/>
        </authorList>
    </citation>
    <scope>NUCLEOTIDE SEQUENCE</scope>
    <source>
        <strain evidence="23">MF-1</strain>
    </source>
</reference>
<keyword evidence="12" id="KW-0460">Magnesium</keyword>
<organism evidence="23 24">
    <name type="scientific">Austropuccinia psidii MF-1</name>
    <dbReference type="NCBI Taxonomy" id="1389203"/>
    <lineage>
        <taxon>Eukaryota</taxon>
        <taxon>Fungi</taxon>
        <taxon>Dikarya</taxon>
        <taxon>Basidiomycota</taxon>
        <taxon>Pucciniomycotina</taxon>
        <taxon>Pucciniomycetes</taxon>
        <taxon>Pucciniales</taxon>
        <taxon>Sphaerophragmiaceae</taxon>
        <taxon>Austropuccinia</taxon>
    </lineage>
</organism>
<dbReference type="GO" id="GO:0015074">
    <property type="term" value="P:DNA integration"/>
    <property type="evidence" value="ECO:0007669"/>
    <property type="project" value="UniProtKB-KW"/>
</dbReference>
<evidence type="ECO:0000256" key="10">
    <source>
        <dbReference type="ARBA" id="ARBA00022801"/>
    </source>
</evidence>
<dbReference type="GO" id="GO:0006310">
    <property type="term" value="P:DNA recombination"/>
    <property type="evidence" value="ECO:0007669"/>
    <property type="project" value="UniProtKB-KW"/>
</dbReference>
<accession>A0A9Q3DV19</accession>
<evidence type="ECO:0000256" key="8">
    <source>
        <dbReference type="ARBA" id="ARBA00022741"/>
    </source>
</evidence>
<dbReference type="Pfam" id="PF25597">
    <property type="entry name" value="SH3_retrovirus"/>
    <property type="match status" value="1"/>
</dbReference>
<dbReference type="PANTHER" id="PTHR42648:SF11">
    <property type="entry name" value="TRANSPOSON TY4-P GAG-POL POLYPROTEIN"/>
    <property type="match status" value="1"/>
</dbReference>
<keyword evidence="6" id="KW-0540">Nuclease</keyword>
<evidence type="ECO:0000256" key="12">
    <source>
        <dbReference type="ARBA" id="ARBA00022842"/>
    </source>
</evidence>
<dbReference type="GO" id="GO:0008233">
    <property type="term" value="F:peptidase activity"/>
    <property type="evidence" value="ECO:0007669"/>
    <property type="project" value="UniProtKB-KW"/>
</dbReference>
<dbReference type="PROSITE" id="PS50994">
    <property type="entry name" value="INTEGRASE"/>
    <property type="match status" value="1"/>
</dbReference>
<dbReference type="GO" id="GO:0032196">
    <property type="term" value="P:transposition"/>
    <property type="evidence" value="ECO:0007669"/>
    <property type="project" value="UniProtKB-KW"/>
</dbReference>
<dbReference type="Pfam" id="PF22936">
    <property type="entry name" value="Pol_BBD"/>
    <property type="match status" value="1"/>
</dbReference>
<dbReference type="GO" id="GO:0003964">
    <property type="term" value="F:RNA-directed DNA polymerase activity"/>
    <property type="evidence" value="ECO:0007669"/>
    <property type="project" value="UniProtKB-KW"/>
</dbReference>
<keyword evidence="9" id="KW-0255">Endonuclease</keyword>
<comment type="catalytic activity">
    <reaction evidence="19">
        <text>DNA(n) + a 2'-deoxyribonucleoside 5'-triphosphate = DNA(n+1) + diphosphate</text>
        <dbReference type="Rhea" id="RHEA:22508"/>
        <dbReference type="Rhea" id="RHEA-COMP:17339"/>
        <dbReference type="Rhea" id="RHEA-COMP:17340"/>
        <dbReference type="ChEBI" id="CHEBI:33019"/>
        <dbReference type="ChEBI" id="CHEBI:61560"/>
        <dbReference type="ChEBI" id="CHEBI:173112"/>
        <dbReference type="EC" id="2.7.7.49"/>
    </reaction>
</comment>